<sequence>MAEKLEEMSNDSTNEVESVPFSLDDLLQNTTAPHEAFKGQYSPHEIMFGHKHLSVAKPNPDGSYQPQHVHVVLPQDLAQARAAWISHVENLREDARKLNPEATDALVHYVTCRNGLCKGDRFVHMVRQRRGWGKGEQDDSAETSSAEDDDAETSSAEDDDDAETSSAEDDAEMSSAEDDPAETSSAEDDPAETSSAGDR</sequence>
<gene>
    <name evidence="2" type="primary">Hypp768</name>
    <name evidence="2" type="ORF">BLAG_LOCUS2246</name>
</gene>
<keyword evidence="3" id="KW-1185">Reference proteome</keyword>
<proteinExistence type="predicted"/>
<dbReference type="AlphaFoldDB" id="A0A8J9YRD3"/>
<organism evidence="2 3">
    <name type="scientific">Branchiostoma lanceolatum</name>
    <name type="common">Common lancelet</name>
    <name type="synonym">Amphioxus lanceolatum</name>
    <dbReference type="NCBI Taxonomy" id="7740"/>
    <lineage>
        <taxon>Eukaryota</taxon>
        <taxon>Metazoa</taxon>
        <taxon>Chordata</taxon>
        <taxon>Cephalochordata</taxon>
        <taxon>Leptocardii</taxon>
        <taxon>Amphioxiformes</taxon>
        <taxon>Branchiostomatidae</taxon>
        <taxon>Branchiostoma</taxon>
    </lineage>
</organism>
<evidence type="ECO:0000313" key="3">
    <source>
        <dbReference type="Proteomes" id="UP000838412"/>
    </source>
</evidence>
<reference evidence="2" key="1">
    <citation type="submission" date="2022-01" db="EMBL/GenBank/DDBJ databases">
        <authorList>
            <person name="Braso-Vives M."/>
        </authorList>
    </citation>
    <scope>NUCLEOTIDE SEQUENCE</scope>
</reference>
<protein>
    <submittedName>
        <fullName evidence="2">Hypp768 protein</fullName>
    </submittedName>
</protein>
<dbReference type="Proteomes" id="UP000838412">
    <property type="component" value="Chromosome 1"/>
</dbReference>
<evidence type="ECO:0000256" key="1">
    <source>
        <dbReference type="SAM" id="MobiDB-lite"/>
    </source>
</evidence>
<feature type="compositionally biased region" description="Acidic residues" evidence="1">
    <location>
        <begin position="138"/>
        <end position="191"/>
    </location>
</feature>
<name>A0A8J9YRD3_BRALA</name>
<feature type="region of interest" description="Disordered" evidence="1">
    <location>
        <begin position="130"/>
        <end position="199"/>
    </location>
</feature>
<dbReference type="EMBL" id="OV696686">
    <property type="protein sequence ID" value="CAH1233492.1"/>
    <property type="molecule type" value="Genomic_DNA"/>
</dbReference>
<evidence type="ECO:0000313" key="2">
    <source>
        <dbReference type="EMBL" id="CAH1233492.1"/>
    </source>
</evidence>
<accession>A0A8J9YRD3</accession>